<accession>A0ABT0B4G4</accession>
<feature type="compositionally biased region" description="Basic residues" evidence="1">
    <location>
        <begin position="456"/>
        <end position="470"/>
    </location>
</feature>
<reference evidence="3" key="1">
    <citation type="submission" date="2022-03" db="EMBL/GenBank/DDBJ databases">
        <title>Identification of a novel bacterium isolated from mangrove sediments.</title>
        <authorList>
            <person name="Pan X."/>
        </authorList>
    </citation>
    <scope>NUCLEOTIDE SEQUENCE</scope>
    <source>
        <strain evidence="3">B2580</strain>
    </source>
</reference>
<gene>
    <name evidence="3" type="ORF">MTR64_14555</name>
</gene>
<evidence type="ECO:0000313" key="3">
    <source>
        <dbReference type="EMBL" id="MCJ2179790.1"/>
    </source>
</evidence>
<organism evidence="3 4">
    <name type="scientific">Novosphingobium album</name>
    <name type="common">ex Hu et al. 2023</name>
    <dbReference type="NCBI Taxonomy" id="2930093"/>
    <lineage>
        <taxon>Bacteria</taxon>
        <taxon>Pseudomonadati</taxon>
        <taxon>Pseudomonadota</taxon>
        <taxon>Alphaproteobacteria</taxon>
        <taxon>Sphingomonadales</taxon>
        <taxon>Sphingomonadaceae</taxon>
        <taxon>Novosphingobium</taxon>
    </lineage>
</organism>
<feature type="region of interest" description="Disordered" evidence="1">
    <location>
        <begin position="456"/>
        <end position="475"/>
    </location>
</feature>
<protein>
    <submittedName>
        <fullName evidence="3">Glycoside hydrolase</fullName>
    </submittedName>
</protein>
<dbReference type="Proteomes" id="UP001162880">
    <property type="component" value="Unassembled WGS sequence"/>
</dbReference>
<feature type="transmembrane region" description="Helical" evidence="2">
    <location>
        <begin position="42"/>
        <end position="64"/>
    </location>
</feature>
<sequence>MALTFIGWLELAIGIILLIAGSLRSTFAFMLLTGLLGGSAAILLPSLGGSSIPPLELAILFVYVRMLSPERGNFTLLYDALWANSALLLFTAYGIAIAFLGPHLFAGQINVTPMRVGEATGLFDTDPLMPSSQNITSAFYMFGSLLVAIAAHTVCRRNSEGLNTMISAGIAIGWWHIALGIIDLITRDTSAATYLDLMRNGNYAQLDQSSQGFVRIRGLFTETSAFAEFGFGYFVLSAELWYRSIRPRATGILALCLAAILFFSTSSTAYVSLFAYVTFVVARMLLLPQMVEGSRVRQIAFSILAGGVMVAVLMLSVPELPSAIGDLVLDATVNKSTTSSGQQRLFWALQGWDAFKVSYGLGIGPGSFRSSSMITAILGSMGVIGVVTFTTYLILVFAPWRVSTFARAAEPQDSVGGAFAVAALLCLAPAAVASPKPDPGTNFGFFAGVALASRSRKTRSHAPHPGRRVGQHPAVISEKEDLLANANASFP</sequence>
<feature type="transmembrane region" description="Helical" evidence="2">
    <location>
        <begin position="137"/>
        <end position="155"/>
    </location>
</feature>
<evidence type="ECO:0000313" key="4">
    <source>
        <dbReference type="Proteomes" id="UP001162880"/>
    </source>
</evidence>
<keyword evidence="2" id="KW-0812">Transmembrane</keyword>
<feature type="transmembrane region" description="Helical" evidence="2">
    <location>
        <begin position="12"/>
        <end position="36"/>
    </location>
</feature>
<feature type="transmembrane region" description="Helical" evidence="2">
    <location>
        <begin position="299"/>
        <end position="317"/>
    </location>
</feature>
<keyword evidence="3" id="KW-0378">Hydrolase</keyword>
<dbReference type="RefSeq" id="WP_243994880.1">
    <property type="nucleotide sequence ID" value="NZ_JALHLE010000023.1"/>
</dbReference>
<evidence type="ECO:0000256" key="1">
    <source>
        <dbReference type="SAM" id="MobiDB-lite"/>
    </source>
</evidence>
<keyword evidence="2" id="KW-0472">Membrane</keyword>
<name>A0ABT0B4G4_9SPHN</name>
<keyword evidence="2" id="KW-1133">Transmembrane helix</keyword>
<proteinExistence type="predicted"/>
<feature type="transmembrane region" description="Helical" evidence="2">
    <location>
        <begin position="374"/>
        <end position="398"/>
    </location>
</feature>
<feature type="transmembrane region" description="Helical" evidence="2">
    <location>
        <begin position="270"/>
        <end position="287"/>
    </location>
</feature>
<feature type="transmembrane region" description="Helical" evidence="2">
    <location>
        <begin position="76"/>
        <end position="100"/>
    </location>
</feature>
<feature type="transmembrane region" description="Helical" evidence="2">
    <location>
        <begin position="249"/>
        <end position="264"/>
    </location>
</feature>
<feature type="transmembrane region" description="Helical" evidence="2">
    <location>
        <begin position="162"/>
        <end position="182"/>
    </location>
</feature>
<comment type="caution">
    <text evidence="3">The sequence shown here is derived from an EMBL/GenBank/DDBJ whole genome shotgun (WGS) entry which is preliminary data.</text>
</comment>
<evidence type="ECO:0000256" key="2">
    <source>
        <dbReference type="SAM" id="Phobius"/>
    </source>
</evidence>
<dbReference type="EMBL" id="JALHLE010000023">
    <property type="protein sequence ID" value="MCJ2179790.1"/>
    <property type="molecule type" value="Genomic_DNA"/>
</dbReference>
<feature type="transmembrane region" description="Helical" evidence="2">
    <location>
        <begin position="225"/>
        <end position="242"/>
    </location>
</feature>
<dbReference type="GO" id="GO:0016787">
    <property type="term" value="F:hydrolase activity"/>
    <property type="evidence" value="ECO:0007669"/>
    <property type="project" value="UniProtKB-KW"/>
</dbReference>
<keyword evidence="4" id="KW-1185">Reference proteome</keyword>